<accession>A0A9X1UIG3</accession>
<comment type="caution">
    <text evidence="1">The sequence shown here is derived from an EMBL/GenBank/DDBJ whole genome shotgun (WGS) entry which is preliminary data.</text>
</comment>
<gene>
    <name evidence="1" type="ORF">L6654_24210</name>
</gene>
<dbReference type="AlphaFoldDB" id="A0A9X1UIG3"/>
<reference evidence="1" key="1">
    <citation type="submission" date="2022-01" db="EMBL/GenBank/DDBJ databases">
        <title>Genome sequnece data of strain Bradyrhizobium sp. nov.</title>
        <authorList>
            <person name="Zhang J."/>
        </authorList>
    </citation>
    <scope>NUCLEOTIDE SEQUENCE</scope>
    <source>
        <strain evidence="1">WYCCWR 13023</strain>
    </source>
</reference>
<sequence>MTFSDFLRSRNVTASPRGTFIAEIKTLVNAGAFPDVRSWADLYRFLTRRHASDETIALARNLWREYRKLEVAGVAA</sequence>
<protein>
    <recommendedName>
        <fullName evidence="3">YozE SAM-like domain-containing protein</fullName>
    </recommendedName>
</protein>
<proteinExistence type="predicted"/>
<evidence type="ECO:0000313" key="2">
    <source>
        <dbReference type="Proteomes" id="UP001139054"/>
    </source>
</evidence>
<dbReference type="RefSeq" id="WP_237891201.1">
    <property type="nucleotide sequence ID" value="NZ_JAKLTY010000016.1"/>
</dbReference>
<organism evidence="1 2">
    <name type="scientific">Bradyrhizobium zhengyangense</name>
    <dbReference type="NCBI Taxonomy" id="2911009"/>
    <lineage>
        <taxon>Bacteria</taxon>
        <taxon>Pseudomonadati</taxon>
        <taxon>Pseudomonadota</taxon>
        <taxon>Alphaproteobacteria</taxon>
        <taxon>Hyphomicrobiales</taxon>
        <taxon>Nitrobacteraceae</taxon>
        <taxon>Bradyrhizobium</taxon>
    </lineage>
</organism>
<name>A0A9X1UIG3_9BRAD</name>
<dbReference type="Proteomes" id="UP001139054">
    <property type="component" value="Unassembled WGS sequence"/>
</dbReference>
<evidence type="ECO:0008006" key="3">
    <source>
        <dbReference type="Google" id="ProtNLM"/>
    </source>
</evidence>
<dbReference type="EMBL" id="JAKLTY010000016">
    <property type="protein sequence ID" value="MCG2629732.1"/>
    <property type="molecule type" value="Genomic_DNA"/>
</dbReference>
<evidence type="ECO:0000313" key="1">
    <source>
        <dbReference type="EMBL" id="MCG2629732.1"/>
    </source>
</evidence>